<comment type="caution">
    <text evidence="1">The sequence shown here is derived from an EMBL/GenBank/DDBJ whole genome shotgun (WGS) entry which is preliminary data.</text>
</comment>
<protein>
    <submittedName>
        <fullName evidence="1">Uncharacterized protein</fullName>
    </submittedName>
</protein>
<dbReference type="EMBL" id="CM056741">
    <property type="protein sequence ID" value="KAJ8686343.1"/>
    <property type="molecule type" value="Genomic_DNA"/>
</dbReference>
<organism evidence="1 2">
    <name type="scientific">Eretmocerus hayati</name>
    <dbReference type="NCBI Taxonomy" id="131215"/>
    <lineage>
        <taxon>Eukaryota</taxon>
        <taxon>Metazoa</taxon>
        <taxon>Ecdysozoa</taxon>
        <taxon>Arthropoda</taxon>
        <taxon>Hexapoda</taxon>
        <taxon>Insecta</taxon>
        <taxon>Pterygota</taxon>
        <taxon>Neoptera</taxon>
        <taxon>Endopterygota</taxon>
        <taxon>Hymenoptera</taxon>
        <taxon>Apocrita</taxon>
        <taxon>Proctotrupomorpha</taxon>
        <taxon>Chalcidoidea</taxon>
        <taxon>Aphelinidae</taxon>
        <taxon>Aphelininae</taxon>
        <taxon>Eretmocerus</taxon>
    </lineage>
</organism>
<accession>A0ACC2PT99</accession>
<dbReference type="Proteomes" id="UP001239111">
    <property type="component" value="Chromosome 1"/>
</dbReference>
<keyword evidence="2" id="KW-1185">Reference proteome</keyword>
<evidence type="ECO:0000313" key="2">
    <source>
        <dbReference type="Proteomes" id="UP001239111"/>
    </source>
</evidence>
<proteinExistence type="predicted"/>
<name>A0ACC2PT99_9HYME</name>
<sequence>MAGRKTSDAVAILRGMKIIVSAILREQEKKFPHLMKQSKIQNISDEGFKGLEKLAEDIDASKVPENLGKDLKEFAEKLSVIERGFTEYTKVRLEEVLGFKNVSEILNQDLSKLKERLQVYNPAKDPREVSSNAGTSWQDSDGQRSTFQGSASSALDSTDSGSPVKYASVKEKIETISDTEIPRIELSEKDKQLLKKLEREHEEKLQRQNASPKHDPGADRGSPQSQDFASAGSTRTKQVPRPEPNVKPKDTLSENAKARKVPSTRIGRMVSFGTLGVGLGVGTVAEYTRRALGLKEQSVGQTLDSMFLTKANAQRIVATLCKVRGAALKIGQILSIQDNTVISPELQQAFERVRQSADFMPKWQVEKVLASELGSDWREKLGSFDEKPFAAASIGQVHHATLPDGRPVAMKIQYPGVAAGIQSDIENLVGVMKVWNMFPEGMFIDNIVEVAKRELSWEVDYVREAECTKLFRKLVEPYPEYYVPEVIDQLCTAQIFTSELIEGHPVDKCAEADMETREHICKLIMRLCLKELFVFRYMQTDPNWSNFFYNPKTKQMILLDFGACRGYSKEFMDDYIEVINAASEGNRHKVLTISQKMGFLTGYESKVMEEAHVDAVMILGQVFDKDHEYFDFGGQDVTRRIQALVPTIVQHRLCPPPEEIYSLHRKLSGVFLLCAKMNVKINCRDMFRDVYKNYKFG</sequence>
<reference evidence="1" key="1">
    <citation type="submission" date="2023-04" db="EMBL/GenBank/DDBJ databases">
        <title>A chromosome-level genome assembly of the parasitoid wasp Eretmocerus hayati.</title>
        <authorList>
            <person name="Zhong Y."/>
            <person name="Liu S."/>
            <person name="Liu Y."/>
        </authorList>
    </citation>
    <scope>NUCLEOTIDE SEQUENCE</scope>
    <source>
        <strain evidence="1">ZJU_SS_LIU_2023</strain>
    </source>
</reference>
<evidence type="ECO:0000313" key="1">
    <source>
        <dbReference type="EMBL" id="KAJ8686343.1"/>
    </source>
</evidence>
<gene>
    <name evidence="1" type="ORF">QAD02_022137</name>
</gene>